<accession>L0GVM3</accession>
<proteinExistence type="predicted"/>
<evidence type="ECO:0000313" key="3">
    <source>
        <dbReference type="EMBL" id="AGA89349.1"/>
    </source>
</evidence>
<organism evidence="3 4">
    <name type="scientific">Thioflavicoccus mobilis 8321</name>
    <dbReference type="NCBI Taxonomy" id="765912"/>
    <lineage>
        <taxon>Bacteria</taxon>
        <taxon>Pseudomonadati</taxon>
        <taxon>Pseudomonadota</taxon>
        <taxon>Gammaproteobacteria</taxon>
        <taxon>Chromatiales</taxon>
        <taxon>Chromatiaceae</taxon>
        <taxon>Thioflavicoccus</taxon>
    </lineage>
</organism>
<protein>
    <submittedName>
        <fullName evidence="3">Uncharacterized protein containing a Zn-finger-like domain</fullName>
    </submittedName>
</protein>
<dbReference type="InterPro" id="IPR007212">
    <property type="entry name" value="Zf-like"/>
</dbReference>
<dbReference type="Proteomes" id="UP000010816">
    <property type="component" value="Chromosome"/>
</dbReference>
<feature type="domain" description="Cysteine-rich small" evidence="2">
    <location>
        <begin position="15"/>
        <end position="75"/>
    </location>
</feature>
<reference evidence="3 4" key="1">
    <citation type="submission" date="2011-09" db="EMBL/GenBank/DDBJ databases">
        <title>Complete sequence of chromosome of Thioflavicoccus mobilis 8321.</title>
        <authorList>
            <consortium name="US DOE Joint Genome Institute"/>
            <person name="Lucas S."/>
            <person name="Han J."/>
            <person name="Lapidus A."/>
            <person name="Cheng J.-F."/>
            <person name="Goodwin L."/>
            <person name="Pitluck S."/>
            <person name="Peters L."/>
            <person name="Ovchinnikova G."/>
            <person name="Lu M."/>
            <person name="Detter J.C."/>
            <person name="Han C."/>
            <person name="Tapia R."/>
            <person name="Land M."/>
            <person name="Hauser L."/>
            <person name="Kyrpides N."/>
            <person name="Ivanova N."/>
            <person name="Pagani I."/>
            <person name="Vogl K."/>
            <person name="Liu Z."/>
            <person name="Imhoff J."/>
            <person name="Thiel V."/>
            <person name="Frigaard N.-U."/>
            <person name="Bryant D."/>
            <person name="Woyke T."/>
        </authorList>
    </citation>
    <scope>NUCLEOTIDE SEQUENCE [LARGE SCALE GENOMIC DNA]</scope>
    <source>
        <strain evidence="3 4">8321</strain>
    </source>
</reference>
<evidence type="ECO:0000256" key="1">
    <source>
        <dbReference type="SAM" id="MobiDB-lite"/>
    </source>
</evidence>
<dbReference type="STRING" id="765912.Thimo_0494"/>
<dbReference type="AlphaFoldDB" id="L0GVM3"/>
<evidence type="ECO:0000259" key="2">
    <source>
        <dbReference type="Pfam" id="PF04071"/>
    </source>
</evidence>
<keyword evidence="4" id="KW-1185">Reference proteome</keyword>
<dbReference type="EMBL" id="CP003051">
    <property type="protein sequence ID" value="AGA89349.1"/>
    <property type="molecule type" value="Genomic_DNA"/>
</dbReference>
<gene>
    <name evidence="3" type="ORF">Thimo_0494</name>
</gene>
<sequence>MEPKDKSSDRGYEGFTNTACPFLPCHRNVRHTFNCLFCYCPLIAYVCPGPYRLFTDKHGLVRKDCTACTLPHEGYHASWQFIQTWLERPIPWDGRPADPRAANAERLAQHTPPDRN</sequence>
<dbReference type="Pfam" id="PF04071">
    <property type="entry name" value="zf-like"/>
    <property type="match status" value="1"/>
</dbReference>
<dbReference type="PATRIC" id="fig|765912.4.peg.477"/>
<name>L0GVM3_9GAMM</name>
<dbReference type="eggNOG" id="COG2158">
    <property type="taxonomic scope" value="Bacteria"/>
</dbReference>
<dbReference type="RefSeq" id="WP_015279497.1">
    <property type="nucleotide sequence ID" value="NC_019940.1"/>
</dbReference>
<dbReference type="OrthoDB" id="9799337at2"/>
<dbReference type="HOGENOM" id="CLU_161383_0_0_6"/>
<feature type="region of interest" description="Disordered" evidence="1">
    <location>
        <begin position="93"/>
        <end position="116"/>
    </location>
</feature>
<dbReference type="KEGG" id="tmb:Thimo_0494"/>
<evidence type="ECO:0000313" key="4">
    <source>
        <dbReference type="Proteomes" id="UP000010816"/>
    </source>
</evidence>